<organism evidence="1 2">
    <name type="scientific">Streptomyces arboris</name>
    <dbReference type="NCBI Taxonomy" id="2600619"/>
    <lineage>
        <taxon>Bacteria</taxon>
        <taxon>Bacillati</taxon>
        <taxon>Actinomycetota</taxon>
        <taxon>Actinomycetes</taxon>
        <taxon>Kitasatosporales</taxon>
        <taxon>Streptomycetaceae</taxon>
        <taxon>Streptomyces</taxon>
    </lineage>
</organism>
<dbReference type="Proteomes" id="UP000326907">
    <property type="component" value="Unassembled WGS sequence"/>
</dbReference>
<proteinExistence type="predicted"/>
<gene>
    <name evidence="1" type="ORF">F5983_37655</name>
</gene>
<keyword evidence="2" id="KW-1185">Reference proteome</keyword>
<reference evidence="1 2" key="1">
    <citation type="submission" date="2019-09" db="EMBL/GenBank/DDBJ databases">
        <authorList>
            <person name="Liu P."/>
        </authorList>
    </citation>
    <scope>NUCLEOTIDE SEQUENCE [LARGE SCALE GENOMIC DNA]</scope>
    <source>
        <strain evidence="1 2">TRM68085</strain>
    </source>
</reference>
<protein>
    <submittedName>
        <fullName evidence="1">Uncharacterized protein</fullName>
    </submittedName>
</protein>
<comment type="caution">
    <text evidence="1">The sequence shown here is derived from an EMBL/GenBank/DDBJ whole genome shotgun (WGS) entry which is preliminary data.</text>
</comment>
<dbReference type="RefSeq" id="WP_151514208.1">
    <property type="nucleotide sequence ID" value="NZ_VYUA01000103.1"/>
</dbReference>
<accession>A0A5N5EAW6</accession>
<name>A0A5N5EAW6_9ACTN</name>
<dbReference type="EMBL" id="VYUA01000103">
    <property type="protein sequence ID" value="KAB2587496.1"/>
    <property type="molecule type" value="Genomic_DNA"/>
</dbReference>
<sequence>MDLRDRLAEVRRRPHLYGLTTFGEVAAFVTGMDAATEWRFLEEFREWLAFRSDLGANLAWQVLVIRIAYPGEANDFWVAASHAESGEAVTVLFDELNSFLRDRETRSAE</sequence>
<evidence type="ECO:0000313" key="1">
    <source>
        <dbReference type="EMBL" id="KAB2587496.1"/>
    </source>
</evidence>
<dbReference type="AlphaFoldDB" id="A0A5N5EAW6"/>
<evidence type="ECO:0000313" key="2">
    <source>
        <dbReference type="Proteomes" id="UP000326907"/>
    </source>
</evidence>